<dbReference type="PANTHER" id="PTHR47354">
    <property type="entry name" value="NADH OXIDOREDUCTASE HCR"/>
    <property type="match status" value="1"/>
</dbReference>
<keyword evidence="6" id="KW-0411">Iron-sulfur</keyword>
<keyword evidence="2" id="KW-0001">2Fe-2S</keyword>
<feature type="domain" description="2Fe-2S ferredoxin-type" evidence="7">
    <location>
        <begin position="238"/>
        <end position="323"/>
    </location>
</feature>
<keyword evidence="1" id="KW-0285">Flavoprotein</keyword>
<dbReference type="SUPFAM" id="SSF52343">
    <property type="entry name" value="Ferredoxin reductase-like, C-terminal NADP-linked domain"/>
    <property type="match status" value="1"/>
</dbReference>
<dbReference type="InterPro" id="IPR012675">
    <property type="entry name" value="Beta-grasp_dom_sf"/>
</dbReference>
<dbReference type="PROSITE" id="PS51085">
    <property type="entry name" value="2FE2S_FER_2"/>
    <property type="match status" value="1"/>
</dbReference>
<evidence type="ECO:0000256" key="2">
    <source>
        <dbReference type="ARBA" id="ARBA00022714"/>
    </source>
</evidence>
<evidence type="ECO:0000256" key="6">
    <source>
        <dbReference type="ARBA" id="ARBA00023014"/>
    </source>
</evidence>
<dbReference type="PRINTS" id="PR00409">
    <property type="entry name" value="PHDIOXRDTASE"/>
</dbReference>
<protein>
    <submittedName>
        <fullName evidence="9">PDR/VanB family oxidoreductase</fullName>
    </submittedName>
</protein>
<dbReference type="PROSITE" id="PS51384">
    <property type="entry name" value="FAD_FR"/>
    <property type="match status" value="1"/>
</dbReference>
<evidence type="ECO:0000259" key="8">
    <source>
        <dbReference type="PROSITE" id="PS51384"/>
    </source>
</evidence>
<dbReference type="InterPro" id="IPR001041">
    <property type="entry name" value="2Fe-2S_ferredoxin-type"/>
</dbReference>
<evidence type="ECO:0000256" key="1">
    <source>
        <dbReference type="ARBA" id="ARBA00022630"/>
    </source>
</evidence>
<dbReference type="Gene3D" id="3.10.20.30">
    <property type="match status" value="1"/>
</dbReference>
<comment type="caution">
    <text evidence="9">The sequence shown here is derived from an EMBL/GenBank/DDBJ whole genome shotgun (WGS) entry which is preliminary data.</text>
</comment>
<evidence type="ECO:0000259" key="7">
    <source>
        <dbReference type="PROSITE" id="PS51085"/>
    </source>
</evidence>
<keyword evidence="3" id="KW-0479">Metal-binding</keyword>
<gene>
    <name evidence="9" type="ORF">NX778_02095</name>
</gene>
<proteinExistence type="predicted"/>
<accession>A0ABT2CS89</accession>
<dbReference type="CDD" id="cd00207">
    <property type="entry name" value="fer2"/>
    <property type="match status" value="1"/>
</dbReference>
<evidence type="ECO:0000313" key="10">
    <source>
        <dbReference type="Proteomes" id="UP001204621"/>
    </source>
</evidence>
<dbReference type="SUPFAM" id="SSF54292">
    <property type="entry name" value="2Fe-2S ferredoxin-like"/>
    <property type="match status" value="1"/>
</dbReference>
<evidence type="ECO:0000256" key="3">
    <source>
        <dbReference type="ARBA" id="ARBA00022723"/>
    </source>
</evidence>
<dbReference type="EMBL" id="JANUGU010000001">
    <property type="protein sequence ID" value="MCS0656849.1"/>
    <property type="molecule type" value="Genomic_DNA"/>
</dbReference>
<dbReference type="InterPro" id="IPR050415">
    <property type="entry name" value="MRET"/>
</dbReference>
<dbReference type="PROSITE" id="PS00197">
    <property type="entry name" value="2FE2S_FER_1"/>
    <property type="match status" value="1"/>
</dbReference>
<dbReference type="Proteomes" id="UP001204621">
    <property type="component" value="Unassembled WGS sequence"/>
</dbReference>
<dbReference type="InterPro" id="IPR017927">
    <property type="entry name" value="FAD-bd_FR_type"/>
</dbReference>
<dbReference type="InterPro" id="IPR039261">
    <property type="entry name" value="FNR_nucleotide-bd"/>
</dbReference>
<dbReference type="InterPro" id="IPR036010">
    <property type="entry name" value="2Fe-2S_ferredoxin-like_sf"/>
</dbReference>
<sequence length="323" mass="35270">MRRAPAGRLSVRVAARTVEADDIVRFELVAADGGVLPPFTPGAHIEVYLKRGLVRRYSLCNNPCEFHRYVIAVLRDPKSRGGSELLHTQVREGDLLEISAPRNHFPLAETTGETLLLAGGIGITPLLSMAEHLADQGARFRLHYRARSRSAMAFAGYIESRFADSTALHLSDGAPEQLLDLNTLLVDPSPARHLYVCGPKGFMDAVLETAARLGWDKANLHREYFAGEVVASSADQPFEVRAARSNKVITIASGQSLLQGLAKAGIDVPRSCEQGVCGTCMTTVLEGEPDHRDLYLSDEQRASKRCILPCCSRSRTPLLVLDI</sequence>
<dbReference type="PANTHER" id="PTHR47354:SF1">
    <property type="entry name" value="CARNITINE MONOOXYGENASE REDUCTASE SUBUNIT"/>
    <property type="match status" value="1"/>
</dbReference>
<dbReference type="Pfam" id="PF00111">
    <property type="entry name" value="Fer2"/>
    <property type="match status" value="1"/>
</dbReference>
<keyword evidence="10" id="KW-1185">Reference proteome</keyword>
<evidence type="ECO:0000256" key="5">
    <source>
        <dbReference type="ARBA" id="ARBA00023004"/>
    </source>
</evidence>
<keyword evidence="5" id="KW-0408">Iron</keyword>
<keyword evidence="4" id="KW-0560">Oxidoreductase</keyword>
<dbReference type="InterPro" id="IPR017938">
    <property type="entry name" value="Riboflavin_synthase-like_b-brl"/>
</dbReference>
<feature type="domain" description="FAD-binding FR-type" evidence="8">
    <location>
        <begin position="6"/>
        <end position="108"/>
    </location>
</feature>
<dbReference type="Gene3D" id="3.40.50.80">
    <property type="entry name" value="Nucleotide-binding domain of ferredoxin-NADP reductase (FNR) module"/>
    <property type="match status" value="1"/>
</dbReference>
<dbReference type="CDD" id="cd06185">
    <property type="entry name" value="PDR_like"/>
    <property type="match status" value="1"/>
</dbReference>
<organism evidence="9 10">
    <name type="scientific">Massilia terrae</name>
    <dbReference type="NCBI Taxonomy" id="1811224"/>
    <lineage>
        <taxon>Bacteria</taxon>
        <taxon>Pseudomonadati</taxon>
        <taxon>Pseudomonadota</taxon>
        <taxon>Betaproteobacteria</taxon>
        <taxon>Burkholderiales</taxon>
        <taxon>Oxalobacteraceae</taxon>
        <taxon>Telluria group</taxon>
        <taxon>Massilia</taxon>
    </lineage>
</organism>
<evidence type="ECO:0000313" key="9">
    <source>
        <dbReference type="EMBL" id="MCS0656849.1"/>
    </source>
</evidence>
<reference evidence="9 10" key="1">
    <citation type="submission" date="2022-08" db="EMBL/GenBank/DDBJ databases">
        <title>Reclassification of Massilia species as members of the genera Telluria, Duganella, Pseudoduganella, Mokoshia gen. nov. and Zemynaea gen. nov. using orthogonal and non-orthogonal genome-based approaches.</title>
        <authorList>
            <person name="Bowman J.P."/>
        </authorList>
    </citation>
    <scope>NUCLEOTIDE SEQUENCE [LARGE SCALE GENOMIC DNA]</scope>
    <source>
        <strain evidence="9 10">JCM 31606</strain>
    </source>
</reference>
<dbReference type="SUPFAM" id="SSF63380">
    <property type="entry name" value="Riboflavin synthase domain-like"/>
    <property type="match status" value="1"/>
</dbReference>
<name>A0ABT2CS89_9BURK</name>
<evidence type="ECO:0000256" key="4">
    <source>
        <dbReference type="ARBA" id="ARBA00023002"/>
    </source>
</evidence>
<dbReference type="InterPro" id="IPR006058">
    <property type="entry name" value="2Fe2S_fd_BS"/>
</dbReference>
<dbReference type="Gene3D" id="2.40.30.10">
    <property type="entry name" value="Translation factors"/>
    <property type="match status" value="1"/>
</dbReference>